<accession>A0ABU4HZ44</accession>
<evidence type="ECO:0000256" key="1">
    <source>
        <dbReference type="SAM" id="Phobius"/>
    </source>
</evidence>
<gene>
    <name evidence="2" type="ORF">R7226_29805</name>
</gene>
<proteinExistence type="predicted"/>
<name>A0ABU4HZ44_9ACTN</name>
<protein>
    <submittedName>
        <fullName evidence="2">Uncharacterized protein</fullName>
    </submittedName>
</protein>
<keyword evidence="1" id="KW-0472">Membrane</keyword>
<evidence type="ECO:0000313" key="2">
    <source>
        <dbReference type="EMBL" id="MDW5598593.1"/>
    </source>
</evidence>
<keyword evidence="3" id="KW-1185">Reference proteome</keyword>
<comment type="caution">
    <text evidence="2">The sequence shown here is derived from an EMBL/GenBank/DDBJ whole genome shotgun (WGS) entry which is preliminary data.</text>
</comment>
<dbReference type="Proteomes" id="UP001284601">
    <property type="component" value="Unassembled WGS sequence"/>
</dbReference>
<organism evidence="2 3">
    <name type="scientific">Conexibacter stalactiti</name>
    <dbReference type="NCBI Taxonomy" id="1940611"/>
    <lineage>
        <taxon>Bacteria</taxon>
        <taxon>Bacillati</taxon>
        <taxon>Actinomycetota</taxon>
        <taxon>Thermoleophilia</taxon>
        <taxon>Solirubrobacterales</taxon>
        <taxon>Conexibacteraceae</taxon>
        <taxon>Conexibacter</taxon>
    </lineage>
</organism>
<reference evidence="3" key="1">
    <citation type="submission" date="2023-07" db="EMBL/GenBank/DDBJ databases">
        <title>Conexibacter stalactiti sp. nov., isolated from stalactites in a lava cave and emended description of the genus Conexibacter.</title>
        <authorList>
            <person name="Lee S.D."/>
        </authorList>
    </citation>
    <scope>NUCLEOTIDE SEQUENCE [LARGE SCALE GENOMIC DNA]</scope>
    <source>
        <strain evidence="3">KCTC 39840</strain>
    </source>
</reference>
<sequence>MTADQPAQPSHRGLRRLGGGLLAVAIGLGAVVLLVMFLNSRDNAHVDQGTTAQPGVAFATPRDYLGSEQVRLLRAGDVFVVYGGARAPPALVALRERLSGPPDPAIEAAGQAVILTRRAGTDGVVALGGERILRTADPADPALEQFASQLLGGGTE</sequence>
<feature type="transmembrane region" description="Helical" evidence="1">
    <location>
        <begin position="20"/>
        <end position="38"/>
    </location>
</feature>
<dbReference type="RefSeq" id="WP_318601124.1">
    <property type="nucleotide sequence ID" value="NZ_JAWSTH010000155.1"/>
</dbReference>
<evidence type="ECO:0000313" key="3">
    <source>
        <dbReference type="Proteomes" id="UP001284601"/>
    </source>
</evidence>
<keyword evidence="1" id="KW-0812">Transmembrane</keyword>
<dbReference type="EMBL" id="JAWSTH010000155">
    <property type="protein sequence ID" value="MDW5598593.1"/>
    <property type="molecule type" value="Genomic_DNA"/>
</dbReference>
<keyword evidence="1" id="KW-1133">Transmembrane helix</keyword>